<protein>
    <recommendedName>
        <fullName evidence="3">J domain-containing protein</fullName>
    </recommendedName>
</protein>
<dbReference type="EMBL" id="JAIZAY010000020">
    <property type="protein sequence ID" value="KAJ8022684.1"/>
    <property type="molecule type" value="Genomic_DNA"/>
</dbReference>
<evidence type="ECO:0000313" key="2">
    <source>
        <dbReference type="Proteomes" id="UP001152320"/>
    </source>
</evidence>
<sequence>MSVSESDRLRKEGNKFYLKGIQDGLSPFLAKDRLSQALKYYFQARSSARTSDELSSSLKNIGKTNYQIAKIKSKELQQSFRISPKESQQLEDEIKFYAKESLNGLFSSLSVGSCKPQAWQDKMHSDIAQVFSDTVLFVSFGNFDRRVAAMFALADSILWVELRALLFVQIASVLYKRSVQTLEAQDFRSSLRSLHEMNYPLEEAGKITSSDEMRADIRVLKTDAIYQLASAESMQVCSIAVKQLDELLNDLEYLNINMVFDTLDLFKDGALKAREINLEQEAIACFYQGHIFERILKLKQKAKTFYMQVMELTEAAKPKLFTNQKWYQDCVASLKVMQDEARERDDKEQGKIKEKLRKQMEKELNAIKAAGTTGGATELLKHVYSKHPPKSQPPKLDVKDLTDWDVKDNKTKKRILMKALNDYHPDKNSKDEYGVEWHFLVQEISKNITSFHDRIKSCD</sequence>
<accession>A0A9Q1BEX2</accession>
<dbReference type="Proteomes" id="UP001152320">
    <property type="component" value="Chromosome 20"/>
</dbReference>
<reference evidence="1" key="1">
    <citation type="submission" date="2021-10" db="EMBL/GenBank/DDBJ databases">
        <title>Tropical sea cucumber genome reveals ecological adaptation and Cuvierian tubules defense mechanism.</title>
        <authorList>
            <person name="Chen T."/>
        </authorList>
    </citation>
    <scope>NUCLEOTIDE SEQUENCE</scope>
    <source>
        <strain evidence="1">Nanhai2018</strain>
        <tissue evidence="1">Muscle</tissue>
    </source>
</reference>
<dbReference type="OrthoDB" id="3135773at2759"/>
<comment type="caution">
    <text evidence="1">The sequence shown here is derived from an EMBL/GenBank/DDBJ whole genome shotgun (WGS) entry which is preliminary data.</text>
</comment>
<evidence type="ECO:0000313" key="1">
    <source>
        <dbReference type="EMBL" id="KAJ8022684.1"/>
    </source>
</evidence>
<name>A0A9Q1BEX2_HOLLE</name>
<evidence type="ECO:0008006" key="3">
    <source>
        <dbReference type="Google" id="ProtNLM"/>
    </source>
</evidence>
<dbReference type="AlphaFoldDB" id="A0A9Q1BEX2"/>
<gene>
    <name evidence="1" type="ORF">HOLleu_37652</name>
</gene>
<organism evidence="1 2">
    <name type="scientific">Holothuria leucospilota</name>
    <name type="common">Black long sea cucumber</name>
    <name type="synonym">Mertensiothuria leucospilota</name>
    <dbReference type="NCBI Taxonomy" id="206669"/>
    <lineage>
        <taxon>Eukaryota</taxon>
        <taxon>Metazoa</taxon>
        <taxon>Echinodermata</taxon>
        <taxon>Eleutherozoa</taxon>
        <taxon>Echinozoa</taxon>
        <taxon>Holothuroidea</taxon>
        <taxon>Aspidochirotacea</taxon>
        <taxon>Aspidochirotida</taxon>
        <taxon>Holothuriidae</taxon>
        <taxon>Holothuria</taxon>
    </lineage>
</organism>
<keyword evidence="2" id="KW-1185">Reference proteome</keyword>
<proteinExistence type="predicted"/>